<feature type="domain" description="Radical SAM core" evidence="8">
    <location>
        <begin position="51"/>
        <end position="291"/>
    </location>
</feature>
<gene>
    <name evidence="10" type="primary">mqnE</name>
    <name evidence="10" type="ORF">LS73_002425</name>
    <name evidence="9" type="ORF">NCTC12714_00809</name>
</gene>
<evidence type="ECO:0000256" key="7">
    <source>
        <dbReference type="PIRSR" id="PIRSR004762-2"/>
    </source>
</evidence>
<dbReference type="Proteomes" id="UP000029922">
    <property type="component" value="Unassembled WGS sequence"/>
</dbReference>
<dbReference type="NCBIfam" id="TIGR00423">
    <property type="entry name" value="CofH family radical SAM protein"/>
    <property type="match status" value="1"/>
</dbReference>
<evidence type="ECO:0000313" key="9">
    <source>
        <dbReference type="EMBL" id="STQ86019.1"/>
    </source>
</evidence>
<keyword evidence="2 6" id="KW-0949">S-adenosyl-L-methionine</keyword>
<dbReference type="EMBL" id="UGJE01000002">
    <property type="protein sequence ID" value="STQ86019.1"/>
    <property type="molecule type" value="Genomic_DNA"/>
</dbReference>
<evidence type="ECO:0000256" key="4">
    <source>
        <dbReference type="ARBA" id="ARBA00023004"/>
    </source>
</evidence>
<organism evidence="9 12">
    <name type="scientific">Helicobacter muridarum</name>
    <dbReference type="NCBI Taxonomy" id="216"/>
    <lineage>
        <taxon>Bacteria</taxon>
        <taxon>Pseudomonadati</taxon>
        <taxon>Campylobacterota</taxon>
        <taxon>Epsilonproteobacteria</taxon>
        <taxon>Campylobacterales</taxon>
        <taxon>Helicobacteraceae</taxon>
        <taxon>Helicobacter</taxon>
    </lineage>
</organism>
<evidence type="ECO:0000256" key="6">
    <source>
        <dbReference type="PIRSR" id="PIRSR004762-1"/>
    </source>
</evidence>
<dbReference type="InterPro" id="IPR020050">
    <property type="entry name" value="FO_synthase_su2"/>
</dbReference>
<feature type="binding site" evidence="6">
    <location>
        <position position="69"/>
    </location>
    <ligand>
        <name>[4Fe-4S] cluster</name>
        <dbReference type="ChEBI" id="CHEBI:49883"/>
        <note>4Fe-4S-S-AdoMet</note>
    </ligand>
</feature>
<dbReference type="PANTHER" id="PTHR43076:SF7">
    <property type="entry name" value="AMINODEOXYFUTALOSINE SYNTHASE"/>
    <property type="match status" value="1"/>
</dbReference>
<evidence type="ECO:0000256" key="3">
    <source>
        <dbReference type="ARBA" id="ARBA00022723"/>
    </source>
</evidence>
<dbReference type="NCBIfam" id="TIGR03700">
    <property type="entry name" value="mena_SCO4494"/>
    <property type="match status" value="1"/>
</dbReference>
<comment type="cofactor">
    <cofactor evidence="6">
        <name>[4Fe-4S] cluster</name>
        <dbReference type="ChEBI" id="CHEBI:49883"/>
    </cofactor>
    <text evidence="6">Binds 1 [4Fe-4S] cluster. The cluster is coordinated with 3 cysteines and an exchangeable S-adenosyl-L-methionine.</text>
</comment>
<feature type="binding site" evidence="7">
    <location>
        <position position="71"/>
    </location>
    <ligand>
        <name>S-adenosyl-L-methionine</name>
        <dbReference type="ChEBI" id="CHEBI:59789"/>
    </ligand>
</feature>
<dbReference type="Gene3D" id="3.20.20.70">
    <property type="entry name" value="Aldolase class I"/>
    <property type="match status" value="1"/>
</dbReference>
<dbReference type="Proteomes" id="UP000255139">
    <property type="component" value="Unassembled WGS sequence"/>
</dbReference>
<evidence type="ECO:0000256" key="1">
    <source>
        <dbReference type="ARBA" id="ARBA00022485"/>
    </source>
</evidence>
<reference evidence="10 11" key="1">
    <citation type="journal article" date="2014" name="Genome Announc.">
        <title>Draft genome sequences of eight enterohepatic helicobacter species isolated from both laboratory and wild rodents.</title>
        <authorList>
            <person name="Sheh A."/>
            <person name="Shen Z."/>
            <person name="Fox J.G."/>
        </authorList>
    </citation>
    <scope>NUCLEOTIDE SEQUENCE [LARGE SCALE GENOMIC DNA]</scope>
    <source>
        <strain evidence="10 11">ST1</strain>
    </source>
</reference>
<proteinExistence type="predicted"/>
<dbReference type="GO" id="GO:0051539">
    <property type="term" value="F:4 iron, 4 sulfur cluster binding"/>
    <property type="evidence" value="ECO:0007669"/>
    <property type="project" value="UniProtKB-KW"/>
</dbReference>
<dbReference type="SFLD" id="SFLDG01064">
    <property type="entry name" value="F420__menaquinone_cofactor_bio"/>
    <property type="match status" value="1"/>
</dbReference>
<dbReference type="AlphaFoldDB" id="A0A377PU56"/>
<dbReference type="PROSITE" id="PS51918">
    <property type="entry name" value="RADICAL_SAM"/>
    <property type="match status" value="1"/>
</dbReference>
<keyword evidence="3" id="KW-0479">Metal-binding</keyword>
<dbReference type="Pfam" id="PF04055">
    <property type="entry name" value="Radical_SAM"/>
    <property type="match status" value="1"/>
</dbReference>
<dbReference type="GO" id="GO:0044689">
    <property type="term" value="F:7,8-didemethyl-8-hydroxy-5-deazariboflavin synthase activity"/>
    <property type="evidence" value="ECO:0007669"/>
    <property type="project" value="TreeGrafter"/>
</dbReference>
<dbReference type="OrthoDB" id="9802027at2"/>
<keyword evidence="5 6" id="KW-0411">Iron-sulfur</keyword>
<evidence type="ECO:0000313" key="12">
    <source>
        <dbReference type="Proteomes" id="UP000255139"/>
    </source>
</evidence>
<dbReference type="EMBL" id="JRPD02000003">
    <property type="protein sequence ID" value="TLE01149.1"/>
    <property type="molecule type" value="Genomic_DNA"/>
</dbReference>
<feature type="binding site" evidence="6">
    <location>
        <position position="65"/>
    </location>
    <ligand>
        <name>[4Fe-4S] cluster</name>
        <dbReference type="ChEBI" id="CHEBI:49883"/>
        <note>4Fe-4S-S-AdoMet</note>
    </ligand>
</feature>
<dbReference type="SFLD" id="SFLDG01389">
    <property type="entry name" value="menaquinone_synthsis_involved"/>
    <property type="match status" value="1"/>
</dbReference>
<dbReference type="GO" id="GO:0016765">
    <property type="term" value="F:transferase activity, transferring alkyl or aryl (other than methyl) groups"/>
    <property type="evidence" value="ECO:0007669"/>
    <property type="project" value="InterPro"/>
</dbReference>
<dbReference type="GO" id="GO:0046872">
    <property type="term" value="F:metal ion binding"/>
    <property type="evidence" value="ECO:0007669"/>
    <property type="project" value="UniProtKB-KW"/>
</dbReference>
<dbReference type="SFLD" id="SFLDS00029">
    <property type="entry name" value="Radical_SAM"/>
    <property type="match status" value="1"/>
</dbReference>
<evidence type="ECO:0000313" key="11">
    <source>
        <dbReference type="Proteomes" id="UP000029922"/>
    </source>
</evidence>
<keyword evidence="12" id="KW-1185">Reference proteome</keyword>
<evidence type="ECO:0000256" key="5">
    <source>
        <dbReference type="ARBA" id="ARBA00023014"/>
    </source>
</evidence>
<keyword evidence="4 6" id="KW-0408">Iron</keyword>
<dbReference type="RefSeq" id="WP_081955580.1">
    <property type="nucleotide sequence ID" value="NZ_FZML01000005.1"/>
</dbReference>
<dbReference type="InterPro" id="IPR022432">
    <property type="entry name" value="MqnE"/>
</dbReference>
<dbReference type="InterPro" id="IPR034405">
    <property type="entry name" value="F420"/>
</dbReference>
<dbReference type="InterPro" id="IPR007197">
    <property type="entry name" value="rSAM"/>
</dbReference>
<feature type="binding site" evidence="7">
    <location>
        <position position="177"/>
    </location>
    <ligand>
        <name>S-adenosyl-L-methionine</name>
        <dbReference type="ChEBI" id="CHEBI:59789"/>
    </ligand>
</feature>
<dbReference type="SFLD" id="SFLDF00343">
    <property type="entry name" value="aminofutalosine_synthase_(mqnE"/>
    <property type="match status" value="1"/>
</dbReference>
<reference evidence="9 12" key="2">
    <citation type="submission" date="2018-06" db="EMBL/GenBank/DDBJ databases">
        <authorList>
            <consortium name="Pathogen Informatics"/>
            <person name="Doyle S."/>
        </authorList>
    </citation>
    <scope>NUCLEOTIDE SEQUENCE [LARGE SCALE GENOMIC DNA]</scope>
    <source>
        <strain evidence="9 12">NCTC12714</strain>
    </source>
</reference>
<keyword evidence="1 6" id="KW-0004">4Fe-4S</keyword>
<dbReference type="GO" id="GO:0009234">
    <property type="term" value="P:menaquinone biosynthetic process"/>
    <property type="evidence" value="ECO:0007669"/>
    <property type="project" value="InterPro"/>
</dbReference>
<dbReference type="STRING" id="216.LS73_04455"/>
<dbReference type="NCBIfam" id="NF006276">
    <property type="entry name" value="PRK08444.1"/>
    <property type="match status" value="1"/>
</dbReference>
<evidence type="ECO:0000259" key="8">
    <source>
        <dbReference type="PROSITE" id="PS51918"/>
    </source>
</evidence>
<name>A0A377PU56_9HELI</name>
<dbReference type="SUPFAM" id="SSF102114">
    <property type="entry name" value="Radical SAM enzymes"/>
    <property type="match status" value="1"/>
</dbReference>
<dbReference type="Pfam" id="PF19288">
    <property type="entry name" value="CofH_C"/>
    <property type="match status" value="1"/>
</dbReference>
<sequence length="370" mass="41866">MMSSKDILSLVAEDNIDGLSIMELSKLYDYDIFTLGEVADSIRRDRYGSKVFFNINRHINPTNICADVCKFCAFSASRKNPNPYSMSIDEVLNQCIDAYNRGAKEVHIVSAHSPDYNYDHYLSMFATIKKALPNLHIKAMGGAEVDYLTRKFNLPLEKVLEDLLESGVDSLPGGGAEIFDEEIRKKICHGKANSNRWFEVHKYWHSMGKMSNATMLFGHIESRHHRIDHMLRLRAAQTSLDRANNKEGGFNAFIPLLYQRFNNFLKVKDSLSGQEILKTISIARILLQNIPHIKAYWASISFNLAMVAQEFGANDMDGTIENESIQSAAGAKSKNGVSMQEMIYQIQNAGFVPVERDSLYNELHSYQKAS</sequence>
<dbReference type="CDD" id="cd01335">
    <property type="entry name" value="Radical_SAM"/>
    <property type="match status" value="1"/>
</dbReference>
<dbReference type="InterPro" id="IPR013785">
    <property type="entry name" value="Aldolase_TIM"/>
</dbReference>
<evidence type="ECO:0000313" key="10">
    <source>
        <dbReference type="EMBL" id="TLE01149.1"/>
    </source>
</evidence>
<dbReference type="PANTHER" id="PTHR43076">
    <property type="entry name" value="FO SYNTHASE (COFH)"/>
    <property type="match status" value="1"/>
</dbReference>
<dbReference type="PIRSF" id="PIRSF004762">
    <property type="entry name" value="CHP00423"/>
    <property type="match status" value="1"/>
</dbReference>
<dbReference type="InterPro" id="IPR045567">
    <property type="entry name" value="CofH/MnqC-like_C"/>
</dbReference>
<evidence type="ECO:0000256" key="2">
    <source>
        <dbReference type="ARBA" id="ARBA00022691"/>
    </source>
</evidence>
<feature type="binding site" evidence="6">
    <location>
        <position position="72"/>
    </location>
    <ligand>
        <name>[4Fe-4S] cluster</name>
        <dbReference type="ChEBI" id="CHEBI:49883"/>
        <note>4Fe-4S-S-AdoMet</note>
    </ligand>
</feature>
<dbReference type="InterPro" id="IPR058240">
    <property type="entry name" value="rSAM_sf"/>
</dbReference>
<accession>A0A377PU56</accession>
<protein>
    <submittedName>
        <fullName evidence="10">Aminofutalosine synthase MqnE</fullName>
    </submittedName>
    <submittedName>
        <fullName evidence="9">Radical SAM protein</fullName>
    </submittedName>
</protein>